<feature type="transmembrane region" description="Helical" evidence="1">
    <location>
        <begin position="32"/>
        <end position="50"/>
    </location>
</feature>
<reference evidence="2" key="1">
    <citation type="submission" date="2021-01" db="EMBL/GenBank/DDBJ databases">
        <title>Whole genome shotgun sequence of Planosporangium mesophilum NBRC 109066.</title>
        <authorList>
            <person name="Komaki H."/>
            <person name="Tamura T."/>
        </authorList>
    </citation>
    <scope>NUCLEOTIDE SEQUENCE</scope>
    <source>
        <strain evidence="2">NBRC 109066</strain>
    </source>
</reference>
<protein>
    <recommendedName>
        <fullName evidence="4">DUF2029 domain-containing protein</fullName>
    </recommendedName>
</protein>
<organism evidence="2 3">
    <name type="scientific">Planosporangium mesophilum</name>
    <dbReference type="NCBI Taxonomy" id="689768"/>
    <lineage>
        <taxon>Bacteria</taxon>
        <taxon>Bacillati</taxon>
        <taxon>Actinomycetota</taxon>
        <taxon>Actinomycetes</taxon>
        <taxon>Micromonosporales</taxon>
        <taxon>Micromonosporaceae</taxon>
        <taxon>Planosporangium</taxon>
    </lineage>
</organism>
<feature type="transmembrane region" description="Helical" evidence="1">
    <location>
        <begin position="184"/>
        <end position="206"/>
    </location>
</feature>
<keyword evidence="1" id="KW-1133">Transmembrane helix</keyword>
<proteinExistence type="predicted"/>
<feature type="transmembrane region" description="Helical" evidence="1">
    <location>
        <begin position="57"/>
        <end position="73"/>
    </location>
</feature>
<dbReference type="AlphaFoldDB" id="A0A8J3TCG0"/>
<feature type="transmembrane region" description="Helical" evidence="1">
    <location>
        <begin position="212"/>
        <end position="240"/>
    </location>
</feature>
<name>A0A8J3TCG0_9ACTN</name>
<keyword evidence="3" id="KW-1185">Reference proteome</keyword>
<keyword evidence="1" id="KW-0812">Transmembrane</keyword>
<keyword evidence="1" id="KW-0472">Membrane</keyword>
<dbReference type="EMBL" id="BOON01000032">
    <property type="protein sequence ID" value="GII23908.1"/>
    <property type="molecule type" value="Genomic_DNA"/>
</dbReference>
<evidence type="ECO:0000313" key="3">
    <source>
        <dbReference type="Proteomes" id="UP000599074"/>
    </source>
</evidence>
<evidence type="ECO:0008006" key="4">
    <source>
        <dbReference type="Google" id="ProtNLM"/>
    </source>
</evidence>
<dbReference type="Proteomes" id="UP000599074">
    <property type="component" value="Unassembled WGS sequence"/>
</dbReference>
<dbReference type="RefSeq" id="WP_168116063.1">
    <property type="nucleotide sequence ID" value="NZ_BOON01000032.1"/>
</dbReference>
<feature type="transmembrane region" description="Helical" evidence="1">
    <location>
        <begin position="252"/>
        <end position="272"/>
    </location>
</feature>
<feature type="transmembrane region" description="Helical" evidence="1">
    <location>
        <begin position="309"/>
        <end position="331"/>
    </location>
</feature>
<sequence>MDRGRTIGWYAACAAFAAAVACFSDQPVQRSWGTWAAGGYLAATASATLWRSYGRQAAVVLALTGALGGPLLWRATGGRDLPRVGEGALTVVSRAGELLLHHGTPYLDGTRLYDPESYNPYGSALAVFGLPHALGLPGWAGNPRLWFGASGVLLLWAAFRRAGVSDALGCTAIAFAAPLLAQPLTLGGTDIPVMALLFLSLALLIVPSRVVLAGLALGVACAMKATAWPAVPVLVAMLLVRNGIRPALRFTVAVAVTAAGSFVATAPAALAAPSDLFRNTVLFPLGLTQRKTTAASSLPGHLLAGTGSAGHWVSIGLLAAAIVGTCILVVLRPPAGLAAAVRYLAGIYAVIFTLAPATRWGYFAYPLGLLGWYALTTWDRTGPAVARGVPVQPAAPAVESTAAYQSART</sequence>
<feature type="transmembrane region" description="Helical" evidence="1">
    <location>
        <begin position="145"/>
        <end position="163"/>
    </location>
</feature>
<evidence type="ECO:0000313" key="2">
    <source>
        <dbReference type="EMBL" id="GII23908.1"/>
    </source>
</evidence>
<accession>A0A8J3TCG0</accession>
<gene>
    <name evidence="2" type="ORF">Pme01_35050</name>
</gene>
<dbReference type="PROSITE" id="PS51257">
    <property type="entry name" value="PROKAR_LIPOPROTEIN"/>
    <property type="match status" value="1"/>
</dbReference>
<feature type="transmembrane region" description="Helical" evidence="1">
    <location>
        <begin position="343"/>
        <end position="362"/>
    </location>
</feature>
<evidence type="ECO:0000256" key="1">
    <source>
        <dbReference type="SAM" id="Phobius"/>
    </source>
</evidence>
<comment type="caution">
    <text evidence="2">The sequence shown here is derived from an EMBL/GenBank/DDBJ whole genome shotgun (WGS) entry which is preliminary data.</text>
</comment>